<organism evidence="1">
    <name type="scientific">viral metagenome</name>
    <dbReference type="NCBI Taxonomy" id="1070528"/>
    <lineage>
        <taxon>unclassified sequences</taxon>
        <taxon>metagenomes</taxon>
        <taxon>organismal metagenomes</taxon>
    </lineage>
</organism>
<protein>
    <submittedName>
        <fullName evidence="1">Uncharacterized protein</fullName>
    </submittedName>
</protein>
<name>A0A6M3JPW7_9ZZZZ</name>
<dbReference type="EMBL" id="MT141932">
    <property type="protein sequence ID" value="QJA72199.1"/>
    <property type="molecule type" value="Genomic_DNA"/>
</dbReference>
<sequence>MNVKELKSELEKYDEGFMVVVSGYEGGVNEIDSTQEVEIALNVNTVEWYGKHEEVEEYNPYKEYTHTKALYIH</sequence>
<gene>
    <name evidence="1" type="ORF">MM415A02853_0012</name>
    <name evidence="2" type="ORF">MM415B05367_0004</name>
</gene>
<dbReference type="EMBL" id="MT143316">
    <property type="protein sequence ID" value="QJA95461.1"/>
    <property type="molecule type" value="Genomic_DNA"/>
</dbReference>
<evidence type="ECO:0000313" key="2">
    <source>
        <dbReference type="EMBL" id="QJA95461.1"/>
    </source>
</evidence>
<evidence type="ECO:0000313" key="1">
    <source>
        <dbReference type="EMBL" id="QJA72199.1"/>
    </source>
</evidence>
<reference evidence="1" key="1">
    <citation type="submission" date="2020-03" db="EMBL/GenBank/DDBJ databases">
        <title>The deep terrestrial virosphere.</title>
        <authorList>
            <person name="Holmfeldt K."/>
            <person name="Nilsson E."/>
            <person name="Simone D."/>
            <person name="Lopez-Fernandez M."/>
            <person name="Wu X."/>
            <person name="de Brujin I."/>
            <person name="Lundin D."/>
            <person name="Andersson A."/>
            <person name="Bertilsson S."/>
            <person name="Dopson M."/>
        </authorList>
    </citation>
    <scope>NUCLEOTIDE SEQUENCE</scope>
    <source>
        <strain evidence="1">MM415A02853</strain>
        <strain evidence="2">MM415B05367</strain>
    </source>
</reference>
<dbReference type="AlphaFoldDB" id="A0A6M3JPW7"/>
<proteinExistence type="predicted"/>
<accession>A0A6M3JPW7</accession>